<gene>
    <name evidence="2" type="ORF">K452DRAFT_354823</name>
</gene>
<dbReference type="Proteomes" id="UP000799438">
    <property type="component" value="Unassembled WGS sequence"/>
</dbReference>
<accession>A0A6A6BTH7</accession>
<organism evidence="2 3">
    <name type="scientific">Aplosporella prunicola CBS 121167</name>
    <dbReference type="NCBI Taxonomy" id="1176127"/>
    <lineage>
        <taxon>Eukaryota</taxon>
        <taxon>Fungi</taxon>
        <taxon>Dikarya</taxon>
        <taxon>Ascomycota</taxon>
        <taxon>Pezizomycotina</taxon>
        <taxon>Dothideomycetes</taxon>
        <taxon>Dothideomycetes incertae sedis</taxon>
        <taxon>Botryosphaeriales</taxon>
        <taxon>Aplosporellaceae</taxon>
        <taxon>Aplosporella</taxon>
    </lineage>
</organism>
<evidence type="ECO:0000256" key="1">
    <source>
        <dbReference type="SAM" id="MobiDB-lite"/>
    </source>
</evidence>
<dbReference type="AlphaFoldDB" id="A0A6A6BTH7"/>
<protein>
    <submittedName>
        <fullName evidence="2">Uncharacterized protein</fullName>
    </submittedName>
</protein>
<feature type="region of interest" description="Disordered" evidence="1">
    <location>
        <begin position="1"/>
        <end position="29"/>
    </location>
</feature>
<reference evidence="2" key="1">
    <citation type="journal article" date="2020" name="Stud. Mycol.">
        <title>101 Dothideomycetes genomes: a test case for predicting lifestyles and emergence of pathogens.</title>
        <authorList>
            <person name="Haridas S."/>
            <person name="Albert R."/>
            <person name="Binder M."/>
            <person name="Bloem J."/>
            <person name="Labutti K."/>
            <person name="Salamov A."/>
            <person name="Andreopoulos B."/>
            <person name="Baker S."/>
            <person name="Barry K."/>
            <person name="Bills G."/>
            <person name="Bluhm B."/>
            <person name="Cannon C."/>
            <person name="Castanera R."/>
            <person name="Culley D."/>
            <person name="Daum C."/>
            <person name="Ezra D."/>
            <person name="Gonzalez J."/>
            <person name="Henrissat B."/>
            <person name="Kuo A."/>
            <person name="Liang C."/>
            <person name="Lipzen A."/>
            <person name="Lutzoni F."/>
            <person name="Magnuson J."/>
            <person name="Mondo S."/>
            <person name="Nolan M."/>
            <person name="Ohm R."/>
            <person name="Pangilinan J."/>
            <person name="Park H.-J."/>
            <person name="Ramirez L."/>
            <person name="Alfaro M."/>
            <person name="Sun H."/>
            <person name="Tritt A."/>
            <person name="Yoshinaga Y."/>
            <person name="Zwiers L.-H."/>
            <person name="Turgeon B."/>
            <person name="Goodwin S."/>
            <person name="Spatafora J."/>
            <person name="Crous P."/>
            <person name="Grigoriev I."/>
        </authorList>
    </citation>
    <scope>NUCLEOTIDE SEQUENCE</scope>
    <source>
        <strain evidence="2">CBS 121167</strain>
    </source>
</reference>
<feature type="region of interest" description="Disordered" evidence="1">
    <location>
        <begin position="139"/>
        <end position="165"/>
    </location>
</feature>
<proteinExistence type="predicted"/>
<feature type="compositionally biased region" description="Polar residues" evidence="1">
    <location>
        <begin position="139"/>
        <end position="162"/>
    </location>
</feature>
<sequence length="227" mass="24567">MATPSKDNGAPPTYEDTVSSGPDFGGASHGQQIIDQLTTVRARHIRSVLDEHIYPRLKQQATYGIAKTTIAMMPSDVLGSSSSLDSPSNVLEMIGFPSDEVVQQLQLGGPLNRGEFWQQTGVIGDLERALRDRLATTPFTGTIDKPQTPTIQPESPRATSQRRGFFGRKSVKPETLVSHSTAVPTGTPSQLKALVSLEEVCFRTVSDFGLFETVSRPAIVIRVSMGL</sequence>
<keyword evidence="3" id="KW-1185">Reference proteome</keyword>
<evidence type="ECO:0000313" key="3">
    <source>
        <dbReference type="Proteomes" id="UP000799438"/>
    </source>
</evidence>
<dbReference type="OrthoDB" id="3914029at2759"/>
<dbReference type="GeneID" id="54303418"/>
<dbReference type="RefSeq" id="XP_033403137.1">
    <property type="nucleotide sequence ID" value="XM_033545912.1"/>
</dbReference>
<evidence type="ECO:0000313" key="2">
    <source>
        <dbReference type="EMBL" id="KAF2147429.1"/>
    </source>
</evidence>
<name>A0A6A6BTH7_9PEZI</name>
<dbReference type="EMBL" id="ML995474">
    <property type="protein sequence ID" value="KAF2147429.1"/>
    <property type="molecule type" value="Genomic_DNA"/>
</dbReference>